<dbReference type="EMBL" id="ASWB01000005">
    <property type="protein sequence ID" value="EOT63796.1"/>
    <property type="molecule type" value="Genomic_DNA"/>
</dbReference>
<name>R2TCH1_9ENTE</name>
<evidence type="ECO:0000313" key="5">
    <source>
        <dbReference type="Proteomes" id="UP000014157"/>
    </source>
</evidence>
<reference evidence="2 4" key="1">
    <citation type="submission" date="2013-02" db="EMBL/GenBank/DDBJ databases">
        <title>The Genome Sequence of Enterococcus moraviensis BAA-383.</title>
        <authorList>
            <consortium name="The Broad Institute Genome Sequencing Platform"/>
            <consortium name="The Broad Institute Genome Sequencing Center for Infectious Disease"/>
            <person name="Earl A.M."/>
            <person name="Gilmore M.S."/>
            <person name="Lebreton F."/>
            <person name="Walker B."/>
            <person name="Young S.K."/>
            <person name="Zeng Q."/>
            <person name="Gargeya S."/>
            <person name="Fitzgerald M."/>
            <person name="Haas B."/>
            <person name="Abouelleil A."/>
            <person name="Alvarado L."/>
            <person name="Arachchi H.M."/>
            <person name="Berlin A.M."/>
            <person name="Chapman S.B."/>
            <person name="Dewar J."/>
            <person name="Goldberg J."/>
            <person name="Griggs A."/>
            <person name="Gujja S."/>
            <person name="Hansen M."/>
            <person name="Howarth C."/>
            <person name="Imamovic A."/>
            <person name="Larimer J."/>
            <person name="McCowan C."/>
            <person name="Murphy C."/>
            <person name="Neiman D."/>
            <person name="Pearson M."/>
            <person name="Priest M."/>
            <person name="Roberts A."/>
            <person name="Saif S."/>
            <person name="Shea T."/>
            <person name="Sisk P."/>
            <person name="Sykes S."/>
            <person name="Wortman J."/>
            <person name="Nusbaum C."/>
            <person name="Birren B."/>
        </authorList>
    </citation>
    <scope>NUCLEOTIDE SEQUENCE [LARGE SCALE GENOMIC DNA]</scope>
    <source>
        <strain evidence="2 4">ATCC BAA-383</strain>
    </source>
</reference>
<dbReference type="RefSeq" id="WP_010763892.1">
    <property type="nucleotide sequence ID" value="NZ_ASWB01000005.1"/>
</dbReference>
<dbReference type="Proteomes" id="UP000014157">
    <property type="component" value="Unassembled WGS sequence"/>
</dbReference>
<reference evidence="3 5" key="2">
    <citation type="submission" date="2013-03" db="EMBL/GenBank/DDBJ databases">
        <title>The Genome Sequence of Enterococcus moraviensis BAA-383 (PacBio/Illumina hybrid assembly).</title>
        <authorList>
            <consortium name="The Broad Institute Genomics Platform"/>
            <consortium name="The Broad Institute Genome Sequencing Center for Infectious Disease"/>
            <person name="Earl A."/>
            <person name="Russ C."/>
            <person name="Gilmore M."/>
            <person name="Surin D."/>
            <person name="Walker B."/>
            <person name="Young S."/>
            <person name="Zeng Q."/>
            <person name="Gargeya S."/>
            <person name="Fitzgerald M."/>
            <person name="Haas B."/>
            <person name="Abouelleil A."/>
            <person name="Allen A.W."/>
            <person name="Alvarado L."/>
            <person name="Arachchi H.M."/>
            <person name="Berlin A.M."/>
            <person name="Chapman S.B."/>
            <person name="Gainer-Dewar J."/>
            <person name="Goldberg J."/>
            <person name="Griggs A."/>
            <person name="Gujja S."/>
            <person name="Hansen M."/>
            <person name="Howarth C."/>
            <person name="Imamovic A."/>
            <person name="Ireland A."/>
            <person name="Larimer J."/>
            <person name="McCowan C."/>
            <person name="Murphy C."/>
            <person name="Pearson M."/>
            <person name="Poon T.W."/>
            <person name="Priest M."/>
            <person name="Roberts A."/>
            <person name="Saif S."/>
            <person name="Shea T."/>
            <person name="Sisk P."/>
            <person name="Sykes S."/>
            <person name="Wortman J."/>
            <person name="Nusbaum C."/>
            <person name="Birren B."/>
        </authorList>
    </citation>
    <scope>NUCLEOTIDE SEQUENCE [LARGE SCALE GENOMIC DNA]</scope>
    <source>
        <strain evidence="3 5">ATCC BAA-383</strain>
    </source>
</reference>
<dbReference type="Gene3D" id="3.10.350.10">
    <property type="entry name" value="LysM domain"/>
    <property type="match status" value="1"/>
</dbReference>
<evidence type="ECO:0000313" key="4">
    <source>
        <dbReference type="Proteomes" id="UP000013781"/>
    </source>
</evidence>
<evidence type="ECO:0000313" key="3">
    <source>
        <dbReference type="EMBL" id="EOT63796.1"/>
    </source>
</evidence>
<dbReference type="SUPFAM" id="SSF54106">
    <property type="entry name" value="LysM domain"/>
    <property type="match status" value="1"/>
</dbReference>
<evidence type="ECO:0000259" key="1">
    <source>
        <dbReference type="PROSITE" id="PS51782"/>
    </source>
</evidence>
<dbReference type="STRING" id="155617.RV09_GL002981"/>
<dbReference type="Pfam" id="PF01476">
    <property type="entry name" value="LysM"/>
    <property type="match status" value="1"/>
</dbReference>
<evidence type="ECO:0000313" key="2">
    <source>
        <dbReference type="EMBL" id="EOI05013.1"/>
    </source>
</evidence>
<dbReference type="PATRIC" id="fig|1158609.3.peg.455"/>
<dbReference type="PROSITE" id="PS51782">
    <property type="entry name" value="LYSM"/>
    <property type="match status" value="1"/>
</dbReference>
<dbReference type="CDD" id="cd00118">
    <property type="entry name" value="LysM"/>
    <property type="match status" value="1"/>
</dbReference>
<feature type="domain" description="LysM" evidence="1">
    <location>
        <begin position="87"/>
        <end position="130"/>
    </location>
</feature>
<proteinExistence type="predicted"/>
<dbReference type="EMBL" id="AJAS01000004">
    <property type="protein sequence ID" value="EOI05013.1"/>
    <property type="molecule type" value="Genomic_DNA"/>
</dbReference>
<dbReference type="InterPro" id="IPR036779">
    <property type="entry name" value="LysM_dom_sf"/>
</dbReference>
<keyword evidence="5" id="KW-1185">Reference proteome</keyword>
<dbReference type="AlphaFoldDB" id="R2TCH1"/>
<sequence length="131" mass="13913">MKKQSNKTYTILLIFSAILFSTAIYFMSSSLILGASAGGSVSAPVTTIESEDVVPETTPSAAVAEPKEATTATSAVVENNVREAPKEVYVVKEGQTLWEIAQDSGLSIQTLMNQNQLSSSVIVEGQELVID</sequence>
<accession>R2TCH1</accession>
<comment type="caution">
    <text evidence="2">The sequence shown here is derived from an EMBL/GenBank/DDBJ whole genome shotgun (WGS) entry which is preliminary data.</text>
</comment>
<dbReference type="InterPro" id="IPR018392">
    <property type="entry name" value="LysM"/>
</dbReference>
<dbReference type="HOGENOM" id="CLU_2034418_0_0_9"/>
<protein>
    <recommendedName>
        <fullName evidence="1">LysM domain-containing protein</fullName>
    </recommendedName>
</protein>
<dbReference type="eggNOG" id="ENOG50306IT">
    <property type="taxonomic scope" value="Bacteria"/>
</dbReference>
<dbReference type="SMART" id="SM00257">
    <property type="entry name" value="LysM"/>
    <property type="match status" value="1"/>
</dbReference>
<dbReference type="Proteomes" id="UP000013781">
    <property type="component" value="Unassembled WGS sequence"/>
</dbReference>
<dbReference type="OrthoDB" id="9798935at2"/>
<gene>
    <name evidence="3" type="ORF">I586_03229</name>
    <name evidence="2" type="ORF">UAY_00487</name>
</gene>
<organism evidence="2 4">
    <name type="scientific">Enterococcus moraviensis ATCC BAA-383</name>
    <dbReference type="NCBI Taxonomy" id="1158609"/>
    <lineage>
        <taxon>Bacteria</taxon>
        <taxon>Bacillati</taxon>
        <taxon>Bacillota</taxon>
        <taxon>Bacilli</taxon>
        <taxon>Lactobacillales</taxon>
        <taxon>Enterococcaceae</taxon>
        <taxon>Enterococcus</taxon>
    </lineage>
</organism>